<keyword evidence="5 9" id="KW-0521">NADP</keyword>
<dbReference type="GO" id="GO:0005737">
    <property type="term" value="C:cytoplasm"/>
    <property type="evidence" value="ECO:0007669"/>
    <property type="project" value="TreeGrafter"/>
</dbReference>
<dbReference type="EMBL" id="JACRDE010000595">
    <property type="protein sequence ID" value="MBI5252329.1"/>
    <property type="molecule type" value="Genomic_DNA"/>
</dbReference>
<evidence type="ECO:0000256" key="1">
    <source>
        <dbReference type="ARBA" id="ARBA00004994"/>
    </source>
</evidence>
<dbReference type="InterPro" id="IPR051402">
    <property type="entry name" value="KPR-Related"/>
</dbReference>
<evidence type="ECO:0000256" key="8">
    <source>
        <dbReference type="ARBA" id="ARBA00048793"/>
    </source>
</evidence>
<comment type="catalytic activity">
    <reaction evidence="8 9">
        <text>(R)-pantoate + NADP(+) = 2-dehydropantoate + NADPH + H(+)</text>
        <dbReference type="Rhea" id="RHEA:16233"/>
        <dbReference type="ChEBI" id="CHEBI:11561"/>
        <dbReference type="ChEBI" id="CHEBI:15378"/>
        <dbReference type="ChEBI" id="CHEBI:15980"/>
        <dbReference type="ChEBI" id="CHEBI:57783"/>
        <dbReference type="ChEBI" id="CHEBI:58349"/>
        <dbReference type="EC" id="1.1.1.169"/>
    </reaction>
</comment>
<accession>A0A9D6Z5P0</accession>
<evidence type="ECO:0000256" key="9">
    <source>
        <dbReference type="RuleBase" id="RU362068"/>
    </source>
</evidence>
<feature type="domain" description="Ketopantoate reductase N-terminal" evidence="10">
    <location>
        <begin position="7"/>
        <end position="151"/>
    </location>
</feature>
<evidence type="ECO:0000259" key="11">
    <source>
        <dbReference type="Pfam" id="PF08546"/>
    </source>
</evidence>
<dbReference type="GO" id="GO:0015940">
    <property type="term" value="P:pantothenate biosynthetic process"/>
    <property type="evidence" value="ECO:0007669"/>
    <property type="project" value="UniProtKB-KW"/>
</dbReference>
<dbReference type="SUPFAM" id="SSF48179">
    <property type="entry name" value="6-phosphogluconate dehydrogenase C-terminal domain-like"/>
    <property type="match status" value="1"/>
</dbReference>
<evidence type="ECO:0000256" key="6">
    <source>
        <dbReference type="ARBA" id="ARBA00023002"/>
    </source>
</evidence>
<reference evidence="12" key="1">
    <citation type="submission" date="2020-07" db="EMBL/GenBank/DDBJ databases">
        <title>Huge and variable diversity of episymbiotic CPR bacteria and DPANN archaea in groundwater ecosystems.</title>
        <authorList>
            <person name="He C.Y."/>
            <person name="Keren R."/>
            <person name="Whittaker M."/>
            <person name="Farag I.F."/>
            <person name="Doudna J."/>
            <person name="Cate J.H.D."/>
            <person name="Banfield J.F."/>
        </authorList>
    </citation>
    <scope>NUCLEOTIDE SEQUENCE</scope>
    <source>
        <strain evidence="12">NC_groundwater_1664_Pr3_B-0.1um_52_9</strain>
    </source>
</reference>
<evidence type="ECO:0000313" key="12">
    <source>
        <dbReference type="EMBL" id="MBI5252329.1"/>
    </source>
</evidence>
<dbReference type="GO" id="GO:0008677">
    <property type="term" value="F:2-dehydropantoate 2-reductase activity"/>
    <property type="evidence" value="ECO:0007669"/>
    <property type="project" value="UniProtKB-EC"/>
</dbReference>
<evidence type="ECO:0000256" key="2">
    <source>
        <dbReference type="ARBA" id="ARBA00007870"/>
    </source>
</evidence>
<evidence type="ECO:0000256" key="4">
    <source>
        <dbReference type="ARBA" id="ARBA00019465"/>
    </source>
</evidence>
<dbReference type="Gene3D" id="1.10.1040.10">
    <property type="entry name" value="N-(1-d-carboxylethyl)-l-norvaline Dehydrogenase, domain 2"/>
    <property type="match status" value="1"/>
</dbReference>
<keyword evidence="9" id="KW-0566">Pantothenate biosynthesis</keyword>
<dbReference type="InterPro" id="IPR013328">
    <property type="entry name" value="6PGD_dom2"/>
</dbReference>
<comment type="similarity">
    <text evidence="2 9">Belongs to the ketopantoate reductase family.</text>
</comment>
<proteinExistence type="inferred from homology"/>
<protein>
    <recommendedName>
        <fullName evidence="4 9">2-dehydropantoate 2-reductase</fullName>
        <ecNumber evidence="3 9">1.1.1.169</ecNumber>
    </recommendedName>
    <alternativeName>
        <fullName evidence="7 9">Ketopantoate reductase</fullName>
    </alternativeName>
</protein>
<dbReference type="InterPro" id="IPR036291">
    <property type="entry name" value="NAD(P)-bd_dom_sf"/>
</dbReference>
<evidence type="ECO:0000256" key="7">
    <source>
        <dbReference type="ARBA" id="ARBA00032024"/>
    </source>
</evidence>
<evidence type="ECO:0000256" key="3">
    <source>
        <dbReference type="ARBA" id="ARBA00013014"/>
    </source>
</evidence>
<dbReference type="Pfam" id="PF08546">
    <property type="entry name" value="ApbA_C"/>
    <property type="match status" value="1"/>
</dbReference>
<dbReference type="PANTHER" id="PTHR21708">
    <property type="entry name" value="PROBABLE 2-DEHYDROPANTOATE 2-REDUCTASE"/>
    <property type="match status" value="1"/>
</dbReference>
<dbReference type="SUPFAM" id="SSF51735">
    <property type="entry name" value="NAD(P)-binding Rossmann-fold domains"/>
    <property type="match status" value="1"/>
</dbReference>
<keyword evidence="6 9" id="KW-0560">Oxidoreductase</keyword>
<sequence length="306" mass="33569">MKEIKNIAVLGAGAMGAFYASKFYNPSVFSTVLVARDQRYDLLKADGLVVNGQHYSIPVVHPDEGAQPADLVIVALKNHHLPDAVHDLKNLVGGQTILISVMNGLDSEEYLGSVYGMDKVLYAIAVGIDALRQGNSITYTNPGKIYFGESDNSVPTKRVRQVQEAFERAGIVSETPTDMIRMLWWKFMINVGINQASAVMRVPYGVFQSSADAQTLMETLMREVLILARHVGVNLGEGDLNDWFAVLKTLSPKGKTSMLQDIEAGRKTEVETFAGKVVDLGKLYGILTPANQVVLSIIHVLEQFRT</sequence>
<evidence type="ECO:0000259" key="10">
    <source>
        <dbReference type="Pfam" id="PF02558"/>
    </source>
</evidence>
<dbReference type="AlphaFoldDB" id="A0A9D6Z5P0"/>
<comment type="function">
    <text evidence="9">Catalyzes the NADPH-dependent reduction of ketopantoate into pantoic acid.</text>
</comment>
<comment type="caution">
    <text evidence="12">The sequence shown here is derived from an EMBL/GenBank/DDBJ whole genome shotgun (WGS) entry which is preliminary data.</text>
</comment>
<dbReference type="Pfam" id="PF02558">
    <property type="entry name" value="ApbA"/>
    <property type="match status" value="1"/>
</dbReference>
<comment type="pathway">
    <text evidence="1 9">Cofactor biosynthesis; (R)-pantothenate biosynthesis; (R)-pantoate from 3-methyl-2-oxobutanoate: step 2/2.</text>
</comment>
<dbReference type="Proteomes" id="UP000807825">
    <property type="component" value="Unassembled WGS sequence"/>
</dbReference>
<gene>
    <name evidence="12" type="ORF">HY912_22775</name>
</gene>
<dbReference type="InterPro" id="IPR013332">
    <property type="entry name" value="KPR_N"/>
</dbReference>
<name>A0A9D6Z5P0_9BACT</name>
<dbReference type="InterPro" id="IPR008927">
    <property type="entry name" value="6-PGluconate_DH-like_C_sf"/>
</dbReference>
<dbReference type="PANTHER" id="PTHR21708:SF26">
    <property type="entry name" value="2-DEHYDROPANTOATE 2-REDUCTASE"/>
    <property type="match status" value="1"/>
</dbReference>
<organism evidence="12 13">
    <name type="scientific">Desulfomonile tiedjei</name>
    <dbReference type="NCBI Taxonomy" id="2358"/>
    <lineage>
        <taxon>Bacteria</taxon>
        <taxon>Pseudomonadati</taxon>
        <taxon>Thermodesulfobacteriota</taxon>
        <taxon>Desulfomonilia</taxon>
        <taxon>Desulfomonilales</taxon>
        <taxon>Desulfomonilaceae</taxon>
        <taxon>Desulfomonile</taxon>
    </lineage>
</organism>
<dbReference type="NCBIfam" id="TIGR00745">
    <property type="entry name" value="apbA_panE"/>
    <property type="match status" value="1"/>
</dbReference>
<dbReference type="EC" id="1.1.1.169" evidence="3 9"/>
<evidence type="ECO:0000256" key="5">
    <source>
        <dbReference type="ARBA" id="ARBA00022857"/>
    </source>
</evidence>
<dbReference type="Gene3D" id="3.40.50.720">
    <property type="entry name" value="NAD(P)-binding Rossmann-like Domain"/>
    <property type="match status" value="1"/>
</dbReference>
<dbReference type="InterPro" id="IPR003710">
    <property type="entry name" value="ApbA"/>
</dbReference>
<dbReference type="InterPro" id="IPR013752">
    <property type="entry name" value="KPA_reductase"/>
</dbReference>
<evidence type="ECO:0000313" key="13">
    <source>
        <dbReference type="Proteomes" id="UP000807825"/>
    </source>
</evidence>
<feature type="domain" description="Ketopantoate reductase C-terminal" evidence="11">
    <location>
        <begin position="178"/>
        <end position="302"/>
    </location>
</feature>